<dbReference type="Gene3D" id="3.10.20.90">
    <property type="entry name" value="Phosphatidylinositol 3-kinase Catalytic Subunit, Chain A, domain 1"/>
    <property type="match status" value="1"/>
</dbReference>
<comment type="similarity">
    <text evidence="6">Belongs to the BPI/LBP/Plunc superfamily. BPI/LBP family.</text>
</comment>
<dbReference type="GO" id="GO:0017129">
    <property type="term" value="F:triglyceride binding"/>
    <property type="evidence" value="ECO:0007669"/>
    <property type="project" value="TreeGrafter"/>
</dbReference>
<evidence type="ECO:0000256" key="13">
    <source>
        <dbReference type="ARBA" id="ARBA00023055"/>
    </source>
</evidence>
<dbReference type="CDD" id="cd00025">
    <property type="entry name" value="BPI1"/>
    <property type="match status" value="1"/>
</dbReference>
<evidence type="ECO:0000256" key="15">
    <source>
        <dbReference type="ARBA" id="ARBA00023136"/>
    </source>
</evidence>
<evidence type="ECO:0000256" key="5">
    <source>
        <dbReference type="ARBA" id="ARBA00004613"/>
    </source>
</evidence>
<dbReference type="Proteomes" id="UP000593565">
    <property type="component" value="Unassembled WGS sequence"/>
</dbReference>
<keyword evidence="12" id="KW-1133">Transmembrane helix</keyword>
<keyword evidence="14" id="KW-0443">Lipid metabolism</keyword>
<dbReference type="GO" id="GO:0008203">
    <property type="term" value="P:cholesterol metabolic process"/>
    <property type="evidence" value="ECO:0007669"/>
    <property type="project" value="UniProtKB-KW"/>
</dbReference>
<dbReference type="Pfam" id="PF00240">
    <property type="entry name" value="ubiquitin"/>
    <property type="match status" value="1"/>
</dbReference>
<evidence type="ECO:0000256" key="11">
    <source>
        <dbReference type="ARBA" id="ARBA00022692"/>
    </source>
</evidence>
<evidence type="ECO:0000256" key="7">
    <source>
        <dbReference type="ARBA" id="ARBA00022354"/>
    </source>
</evidence>
<keyword evidence="8" id="KW-0813">Transport</keyword>
<evidence type="ECO:0000256" key="4">
    <source>
        <dbReference type="ARBA" id="ARBA00004370"/>
    </source>
</evidence>
<dbReference type="AlphaFoldDB" id="A0A7J6B969"/>
<dbReference type="GO" id="GO:0120020">
    <property type="term" value="F:cholesterol transfer activity"/>
    <property type="evidence" value="ECO:0007669"/>
    <property type="project" value="InterPro"/>
</dbReference>
<dbReference type="GO" id="GO:0043691">
    <property type="term" value="P:reverse cholesterol transport"/>
    <property type="evidence" value="ECO:0007669"/>
    <property type="project" value="InterPro"/>
</dbReference>
<evidence type="ECO:0000256" key="2">
    <source>
        <dbReference type="ARBA" id="ARBA00001140"/>
    </source>
</evidence>
<dbReference type="Pfam" id="PF01273">
    <property type="entry name" value="LBP_BPI_CETP"/>
    <property type="match status" value="1"/>
</dbReference>
<dbReference type="GO" id="GO:0034375">
    <property type="term" value="P:high-density lipoprotein particle remodeling"/>
    <property type="evidence" value="ECO:0007669"/>
    <property type="project" value="TreeGrafter"/>
</dbReference>
<comment type="catalytic activity">
    <reaction evidence="3">
        <text>1,2,3-tri-(9Z-octadecenoyl)-glycerol(in) = 1,2,3-tri-(9Z-octadecenoyl)-glycerol(out)</text>
        <dbReference type="Rhea" id="RHEA:43352"/>
        <dbReference type="ChEBI" id="CHEBI:53753"/>
    </reaction>
</comment>
<keyword evidence="16" id="KW-1207">Sterol metabolism</keyword>
<keyword evidence="19" id="KW-0834">Unfolded protein response</keyword>
<dbReference type="GO" id="GO:0005548">
    <property type="term" value="F:phospholipid transporter activity"/>
    <property type="evidence" value="ECO:0007669"/>
    <property type="project" value="TreeGrafter"/>
</dbReference>
<dbReference type="CDD" id="cd01790">
    <property type="entry name" value="Ubl_HERP"/>
    <property type="match status" value="1"/>
</dbReference>
<feature type="region of interest" description="Disordered" evidence="21">
    <location>
        <begin position="95"/>
        <end position="161"/>
    </location>
</feature>
<accession>A0A7J6B969</accession>
<evidence type="ECO:0000256" key="10">
    <source>
        <dbReference type="ARBA" id="ARBA00022548"/>
    </source>
</evidence>
<dbReference type="InterPro" id="IPR029071">
    <property type="entry name" value="Ubiquitin-like_domsf"/>
</dbReference>
<dbReference type="InterPro" id="IPR001124">
    <property type="entry name" value="Lipid-bd_serum_glycop_C"/>
</dbReference>
<name>A0A7J6B969_AMEME</name>
<keyword evidence="11" id="KW-0812">Transmembrane</keyword>
<keyword evidence="9" id="KW-0964">Secreted</keyword>
<dbReference type="GO" id="GO:0006641">
    <property type="term" value="P:triglyceride metabolic process"/>
    <property type="evidence" value="ECO:0007669"/>
    <property type="project" value="TreeGrafter"/>
</dbReference>
<sequence>MDSQMSEKETTSVVIKTPNQLHGDLTVGDVNINWTVKDLKTHLASFYPSKPAEKDQRLIYSGKLLTDNLHLRDVFRKTDAVPTLHLVCALKPQPDLQQGARPKVKPAEQQPSPATSSPAPSAPAVSPTAGLRQRGHPVPAVPTAAWPATGTGTSTSAPRPEAVTHPAFPTYSLYSPQQLLWLQHMYARQYYMQYQAAVAAAASVPVTPPTSLPVTPQQAAVPAGLPNQAPIDNLPANQNVPDPAFINPDGANQNMRMNAQGGPVMEDEEDVERDWLDWVYTASRFAVFLSIVYFYSNLSRFILVMSSLLLMYLHTAGWFPFRQRAQARPPNHPARVKKNRAGPVFVNIPEMKRKAMELCVGLLLLFSLAGVGHTCVDPESAYRFTGIVCRLTYPAAVVLNEKTTEVIQAVFKHAKYPNIQGEKSVLFLGKLNYGLHNLEIHNLTIGKSEFELQENKGIGITISNVSVVFKGTVIYGYGSTLFSVGQSLDFEVETQIDLIINSKLYCGKGRVAADTSNCYLTFHKLQLLLQGDREPGWLKKVFTNFITITVKLVVKGQICKEINKVANILADFIQDTAEQFVSDGNISVNIGITSSPAITSNYIESYHKGLVTYNNTSSVIKDSVFKPDQISENRSLYFWLSDHALEPLMTAAYHDGRFVTNISRTELTDMFQTPLSTDRPNLVNKWLFSEEPLLRSWCTSVPRFWTTPQGSSVRVVAAVELSSAKQDSPALYFETEVEVFVRASYAEKKVILKATPVHISTSNFTTSEGVSEMEKSLSAYLQEAVEKIGIPKVIPYLEAAMTALMDKQKLNLFDIINPEVIPYNGYVLVQMDFGFPQHLLVEFLRKTLD</sequence>
<keyword evidence="24" id="KW-1185">Reference proteome</keyword>
<dbReference type="SMART" id="SM00213">
    <property type="entry name" value="UBQ"/>
    <property type="match status" value="1"/>
</dbReference>
<dbReference type="SMART" id="SM00328">
    <property type="entry name" value="BPI1"/>
    <property type="match status" value="1"/>
</dbReference>
<evidence type="ECO:0000256" key="8">
    <source>
        <dbReference type="ARBA" id="ARBA00022448"/>
    </source>
</evidence>
<evidence type="ECO:0000256" key="1">
    <source>
        <dbReference type="ARBA" id="ARBA00000222"/>
    </source>
</evidence>
<reference evidence="23 24" key="1">
    <citation type="submission" date="2020-02" db="EMBL/GenBank/DDBJ databases">
        <title>A chromosome-scale genome assembly of the black bullhead catfish (Ameiurus melas).</title>
        <authorList>
            <person name="Wen M."/>
            <person name="Zham M."/>
            <person name="Cabau C."/>
            <person name="Klopp C."/>
            <person name="Donnadieu C."/>
            <person name="Roques C."/>
            <person name="Bouchez O."/>
            <person name="Lampietro C."/>
            <person name="Jouanno E."/>
            <person name="Herpin A."/>
            <person name="Louis A."/>
            <person name="Berthelot C."/>
            <person name="Parey E."/>
            <person name="Roest-Crollius H."/>
            <person name="Braasch I."/>
            <person name="Postlethwait J."/>
            <person name="Robinson-Rechavi M."/>
            <person name="Echchiki A."/>
            <person name="Begum T."/>
            <person name="Montfort J."/>
            <person name="Schartl M."/>
            <person name="Bobe J."/>
            <person name="Guiguen Y."/>
        </authorList>
    </citation>
    <scope>NUCLEOTIDE SEQUENCE [LARGE SCALE GENOMIC DNA]</scope>
    <source>
        <strain evidence="23">M_S1</strain>
        <tissue evidence="23">Blood</tissue>
    </source>
</reference>
<evidence type="ECO:0000313" key="24">
    <source>
        <dbReference type="Proteomes" id="UP000593565"/>
    </source>
</evidence>
<comment type="catalytic activity">
    <reaction evidence="2">
        <text>cholesteryl (9Z,12Z)-octadecadienoate(in) = cholesteryl (9Z,12Z)-octadecadienoate(out)</text>
        <dbReference type="Rhea" id="RHEA:43356"/>
        <dbReference type="ChEBI" id="CHEBI:41509"/>
    </reaction>
</comment>
<feature type="compositionally biased region" description="Low complexity" evidence="21">
    <location>
        <begin position="111"/>
        <end position="129"/>
    </location>
</feature>
<evidence type="ECO:0000256" key="19">
    <source>
        <dbReference type="ARBA" id="ARBA00023230"/>
    </source>
</evidence>
<keyword evidence="17" id="KW-0325">Glycoprotein</keyword>
<dbReference type="PANTHER" id="PTHR47616">
    <property type="entry name" value="CHOLESTERYL ESTER TRANSFER PROTEIN"/>
    <property type="match status" value="1"/>
</dbReference>
<keyword evidence="18" id="KW-0753">Steroid metabolism</keyword>
<dbReference type="PROSITE" id="PS50053">
    <property type="entry name" value="UBIQUITIN_2"/>
    <property type="match status" value="1"/>
</dbReference>
<dbReference type="InterPro" id="IPR017942">
    <property type="entry name" value="Lipid-bd_serum_glycop_N"/>
</dbReference>
<proteinExistence type="inferred from homology"/>
<dbReference type="EMBL" id="JAAGNN010000003">
    <property type="protein sequence ID" value="KAF4091614.1"/>
    <property type="molecule type" value="Genomic_DNA"/>
</dbReference>
<dbReference type="InterPro" id="IPR000626">
    <property type="entry name" value="Ubiquitin-like_dom"/>
</dbReference>
<dbReference type="GO" id="GO:0034364">
    <property type="term" value="C:high-density lipoprotein particle"/>
    <property type="evidence" value="ECO:0007669"/>
    <property type="project" value="InterPro"/>
</dbReference>
<comment type="caution">
    <text evidence="23">The sequence shown here is derived from an EMBL/GenBank/DDBJ whole genome shotgun (WGS) entry which is preliminary data.</text>
</comment>
<dbReference type="GO" id="GO:0070328">
    <property type="term" value="P:triglyceride homeostasis"/>
    <property type="evidence" value="ECO:0007669"/>
    <property type="project" value="TreeGrafter"/>
</dbReference>
<gene>
    <name evidence="23" type="ORF">AMELA_G00038890</name>
</gene>
<comment type="catalytic activity">
    <reaction evidence="1">
        <text>cholesteryl (9Z-octadecenoate)(in) = cholesteryl (9Z-octadecenoate)(out)</text>
        <dbReference type="Rhea" id="RHEA:43348"/>
        <dbReference type="ChEBI" id="CHEBI:46898"/>
    </reaction>
</comment>
<evidence type="ECO:0000256" key="6">
    <source>
        <dbReference type="ARBA" id="ARBA00007292"/>
    </source>
</evidence>
<dbReference type="GO" id="GO:0055091">
    <property type="term" value="P:phospholipid homeostasis"/>
    <property type="evidence" value="ECO:0007669"/>
    <property type="project" value="TreeGrafter"/>
</dbReference>
<feature type="domain" description="Ubiquitin-like" evidence="22">
    <location>
        <begin position="11"/>
        <end position="73"/>
    </location>
</feature>
<dbReference type="GO" id="GO:0031210">
    <property type="term" value="F:phosphatidylcholine binding"/>
    <property type="evidence" value="ECO:0007669"/>
    <property type="project" value="TreeGrafter"/>
</dbReference>
<dbReference type="SUPFAM" id="SSF55394">
    <property type="entry name" value="Bactericidal permeability-increasing protein, BPI"/>
    <property type="match status" value="2"/>
</dbReference>
<dbReference type="PANTHER" id="PTHR47616:SF1">
    <property type="entry name" value="CHOLESTERYL ESTER TRANSFER PROTEIN"/>
    <property type="match status" value="1"/>
</dbReference>
<dbReference type="InterPro" id="IPR017130">
    <property type="entry name" value="Cholesteryl_ester_transfer"/>
</dbReference>
<dbReference type="GO" id="GO:0015485">
    <property type="term" value="F:cholesterol binding"/>
    <property type="evidence" value="ECO:0007669"/>
    <property type="project" value="TreeGrafter"/>
</dbReference>
<evidence type="ECO:0000256" key="16">
    <source>
        <dbReference type="ARBA" id="ARBA00023166"/>
    </source>
</evidence>
<evidence type="ECO:0000256" key="9">
    <source>
        <dbReference type="ARBA" id="ARBA00022525"/>
    </source>
</evidence>
<dbReference type="GO" id="GO:0034197">
    <property type="term" value="P:triglyceride transport"/>
    <property type="evidence" value="ECO:0007669"/>
    <property type="project" value="TreeGrafter"/>
</dbReference>
<evidence type="ECO:0000256" key="20">
    <source>
        <dbReference type="ARBA" id="ARBA00045611"/>
    </source>
</evidence>
<dbReference type="Gene3D" id="3.15.20.10">
    <property type="entry name" value="Bactericidal permeability-increasing protein, domain 2"/>
    <property type="match status" value="1"/>
</dbReference>
<evidence type="ECO:0000259" key="22">
    <source>
        <dbReference type="PROSITE" id="PS50053"/>
    </source>
</evidence>
<keyword evidence="15" id="KW-0472">Membrane</keyword>
<evidence type="ECO:0000256" key="12">
    <source>
        <dbReference type="ARBA" id="ARBA00022989"/>
    </source>
</evidence>
<comment type="function">
    <text evidence="20">Involved in the transfer of neutral lipids, including cholesteryl ester and triglyceride, among lipoprotein particles. Allows the net movement of cholesteryl ester from high density lipoproteins/HDL to triglyceride-rich very low density lipoproteins/VLDL, and the equimolar transport of triglyceride from VLDL to HDL. Regulates the reverse cholesterol transport, by which excess cholesterol is removed from peripheral tissues and returned to the liver for elimination.</text>
</comment>
<protein>
    <recommendedName>
        <fullName evidence="7">Cholesteryl ester transfer protein</fullName>
    </recommendedName>
</protein>
<dbReference type="GO" id="GO:0016020">
    <property type="term" value="C:membrane"/>
    <property type="evidence" value="ECO:0007669"/>
    <property type="project" value="UniProtKB-SubCell"/>
</dbReference>
<dbReference type="FunFam" id="3.10.20.90:FF:000046">
    <property type="entry name" value="Homocysteine-responsive endoplasmic reticulum-resident ubiquitin-like domain member 2 protein"/>
    <property type="match status" value="1"/>
</dbReference>
<dbReference type="SUPFAM" id="SSF54236">
    <property type="entry name" value="Ubiquitin-like"/>
    <property type="match status" value="1"/>
</dbReference>
<dbReference type="GO" id="GO:0006986">
    <property type="term" value="P:response to unfolded protein"/>
    <property type="evidence" value="ECO:0007669"/>
    <property type="project" value="UniProtKB-KW"/>
</dbReference>
<evidence type="ECO:0000256" key="17">
    <source>
        <dbReference type="ARBA" id="ARBA00023180"/>
    </source>
</evidence>
<evidence type="ECO:0000256" key="21">
    <source>
        <dbReference type="SAM" id="MobiDB-lite"/>
    </source>
</evidence>
<dbReference type="GO" id="GO:0046470">
    <property type="term" value="P:phosphatidylcholine metabolic process"/>
    <property type="evidence" value="ECO:0007669"/>
    <property type="project" value="TreeGrafter"/>
</dbReference>
<keyword evidence="13" id="KW-0445">Lipid transport</keyword>
<dbReference type="InterPro" id="IPR017943">
    <property type="entry name" value="Bactericidal_perm-incr_a/b_dom"/>
</dbReference>
<dbReference type="GO" id="GO:0034372">
    <property type="term" value="P:very-low-density lipoprotein particle remodeling"/>
    <property type="evidence" value="ECO:0007669"/>
    <property type="project" value="TreeGrafter"/>
</dbReference>
<feature type="compositionally biased region" description="Low complexity" evidence="21">
    <location>
        <begin position="137"/>
        <end position="158"/>
    </location>
</feature>
<evidence type="ECO:0000256" key="3">
    <source>
        <dbReference type="ARBA" id="ARBA00001417"/>
    </source>
</evidence>
<evidence type="ECO:0000313" key="23">
    <source>
        <dbReference type="EMBL" id="KAF4091614.1"/>
    </source>
</evidence>
<evidence type="ECO:0000256" key="14">
    <source>
        <dbReference type="ARBA" id="ARBA00023098"/>
    </source>
</evidence>
<dbReference type="Gene3D" id="3.15.10.10">
    <property type="entry name" value="Bactericidal permeability-increasing protein, domain 1"/>
    <property type="match status" value="1"/>
</dbReference>
<comment type="subcellular location">
    <subcellularLocation>
        <location evidence="4">Membrane</location>
    </subcellularLocation>
    <subcellularLocation>
        <location evidence="5">Secreted</location>
    </subcellularLocation>
</comment>
<dbReference type="GO" id="GO:0042632">
    <property type="term" value="P:cholesterol homeostasis"/>
    <property type="evidence" value="ECO:0007669"/>
    <property type="project" value="TreeGrafter"/>
</dbReference>
<evidence type="ECO:0000256" key="18">
    <source>
        <dbReference type="ARBA" id="ARBA00023221"/>
    </source>
</evidence>
<organism evidence="23 24">
    <name type="scientific">Ameiurus melas</name>
    <name type="common">Black bullhead</name>
    <name type="synonym">Silurus melas</name>
    <dbReference type="NCBI Taxonomy" id="219545"/>
    <lineage>
        <taxon>Eukaryota</taxon>
        <taxon>Metazoa</taxon>
        <taxon>Chordata</taxon>
        <taxon>Craniata</taxon>
        <taxon>Vertebrata</taxon>
        <taxon>Euteleostomi</taxon>
        <taxon>Actinopterygii</taxon>
        <taxon>Neopterygii</taxon>
        <taxon>Teleostei</taxon>
        <taxon>Ostariophysi</taxon>
        <taxon>Siluriformes</taxon>
        <taxon>Ictaluridae</taxon>
        <taxon>Ameiurus</taxon>
    </lineage>
</organism>
<dbReference type="GO" id="GO:0034374">
    <property type="term" value="P:low-density lipoprotein particle remodeling"/>
    <property type="evidence" value="ECO:0007669"/>
    <property type="project" value="TreeGrafter"/>
</dbReference>
<dbReference type="SMART" id="SM00329">
    <property type="entry name" value="BPI2"/>
    <property type="match status" value="1"/>
</dbReference>
<keyword evidence="10" id="KW-0153">Cholesterol metabolism</keyword>